<evidence type="ECO:0000313" key="2">
    <source>
        <dbReference type="Proteomes" id="UP000218288"/>
    </source>
</evidence>
<reference evidence="1 2" key="1">
    <citation type="journal article" date="2016" name="Genome Announc.">
        <title>Complete Genome Sequence of Methylobacterium populi P-1M, Isolated from Pink-Pigmented Household Biofilm.</title>
        <authorList>
            <person name="Morohoshi T."/>
            <person name="Ikeda T."/>
        </authorList>
    </citation>
    <scope>NUCLEOTIDE SEQUENCE [LARGE SCALE GENOMIC DNA]</scope>
    <source>
        <strain evidence="1 2">P-1M</strain>
        <plasmid evidence="2">Plasmid pmppm04 dna</plasmid>
    </source>
</reference>
<organism evidence="1 2">
    <name type="scientific">Methylorubrum populi</name>
    <dbReference type="NCBI Taxonomy" id="223967"/>
    <lineage>
        <taxon>Bacteria</taxon>
        <taxon>Pseudomonadati</taxon>
        <taxon>Pseudomonadota</taxon>
        <taxon>Alphaproteobacteria</taxon>
        <taxon>Hyphomicrobiales</taxon>
        <taxon>Methylobacteriaceae</taxon>
        <taxon>Methylorubrum</taxon>
    </lineage>
</organism>
<dbReference type="InterPro" id="IPR000944">
    <property type="entry name" value="Tscrpt_reg_Rrf2"/>
</dbReference>
<accession>A0A169RKR0</accession>
<dbReference type="OrthoDB" id="9802344at2"/>
<dbReference type="EMBL" id="AP014813">
    <property type="protein sequence ID" value="BAU94178.1"/>
    <property type="molecule type" value="Genomic_DNA"/>
</dbReference>
<dbReference type="GO" id="GO:0003700">
    <property type="term" value="F:DNA-binding transcription factor activity"/>
    <property type="evidence" value="ECO:0007669"/>
    <property type="project" value="TreeGrafter"/>
</dbReference>
<dbReference type="PANTHER" id="PTHR33221">
    <property type="entry name" value="WINGED HELIX-TURN-HELIX TRANSCRIPTIONAL REGULATOR, RRF2 FAMILY"/>
    <property type="match status" value="1"/>
</dbReference>
<keyword evidence="1" id="KW-0614">Plasmid</keyword>
<dbReference type="Pfam" id="PF02082">
    <property type="entry name" value="Rrf2"/>
    <property type="match status" value="1"/>
</dbReference>
<dbReference type="PANTHER" id="PTHR33221:SF15">
    <property type="entry name" value="HTH-TYPE TRANSCRIPTIONAL REGULATOR YWGB-RELATED"/>
    <property type="match status" value="1"/>
</dbReference>
<gene>
    <name evidence="1" type="ORF">MPPM_5573</name>
</gene>
<dbReference type="InterPro" id="IPR036388">
    <property type="entry name" value="WH-like_DNA-bd_sf"/>
</dbReference>
<name>A0A169RKR0_9HYPH</name>
<dbReference type="AlphaFoldDB" id="A0A169RKR0"/>
<dbReference type="Proteomes" id="UP000218288">
    <property type="component" value="Plasmid pMPPM04"/>
</dbReference>
<dbReference type="PROSITE" id="PS51197">
    <property type="entry name" value="HTH_RRF2_2"/>
    <property type="match status" value="1"/>
</dbReference>
<sequence length="163" mass="17733">MPDGLGNKGVDQRFAVAVHAMCVLSYHSPELSNASFVGDSISVNPLIAKRIIGSMVKAGLAEAVLGARGGYRLARSADQVSLWDIYHAVQGNGPFRSRYGMPESNCDEGRAIDRVVFDLYEDLDQEIERRLSQITLAQILLAAERVERIPLDAIQVGAFSTQA</sequence>
<dbReference type="Gene3D" id="1.10.10.10">
    <property type="entry name" value="Winged helix-like DNA-binding domain superfamily/Winged helix DNA-binding domain"/>
    <property type="match status" value="1"/>
</dbReference>
<proteinExistence type="predicted"/>
<dbReference type="RefSeq" id="WP_096488106.1">
    <property type="nucleotide sequence ID" value="NZ_AP014813.1"/>
</dbReference>
<evidence type="ECO:0000313" key="1">
    <source>
        <dbReference type="EMBL" id="BAU94178.1"/>
    </source>
</evidence>
<protein>
    <submittedName>
        <fullName evidence="1">Transcriptional regulator, BadM/Rrf2 family</fullName>
    </submittedName>
</protein>
<dbReference type="SUPFAM" id="SSF46785">
    <property type="entry name" value="Winged helix' DNA-binding domain"/>
    <property type="match status" value="1"/>
</dbReference>
<geneLocation type="plasmid" evidence="2">
    <name>pmppm04 dna</name>
</geneLocation>
<dbReference type="InterPro" id="IPR036390">
    <property type="entry name" value="WH_DNA-bd_sf"/>
</dbReference>
<dbReference type="GO" id="GO:0005829">
    <property type="term" value="C:cytosol"/>
    <property type="evidence" value="ECO:0007669"/>
    <property type="project" value="TreeGrafter"/>
</dbReference>